<feature type="region of interest" description="Disordered" evidence="1">
    <location>
        <begin position="177"/>
        <end position="205"/>
    </location>
</feature>
<evidence type="ECO:0000313" key="2">
    <source>
        <dbReference type="EMBL" id="WVZ69884.1"/>
    </source>
</evidence>
<gene>
    <name evidence="2" type="ORF">U9M48_018604</name>
</gene>
<feature type="region of interest" description="Disordered" evidence="1">
    <location>
        <begin position="1"/>
        <end position="32"/>
    </location>
</feature>
<sequence>MDGKGGTAQSPEINRGYSAPRGTGGTPDQLSLVEAGRGHRGFGVRMGLILAFFSAKSVHGLMLSPVIKRSAHREKLEKELSDEKFLQKENLTRTFGHVLNTDTIDKSEGHTGSNVASIGDISKTPVEDLNVKGTTQGHTEPVHMFNKRPHHAARVNMELAPGTRLFPMNGMLDLSTSDGQRADKSYAPPDHCSHDAETSNKLNGISPSMASKIPFDITRTGCYKHNIIAGREDPLRPPCDQESKRGSTGVIMADARNTSGATDALCAKISVAPKLRQSNVFVTSNNAVLEDPDYGNATTSKNQKITATDLHQKWVEMLITLSYMDMVPPSLAFKVLMPIHRVDPDLSKLPWSTILQSNESTA</sequence>
<protein>
    <submittedName>
        <fullName evidence="2">Uncharacterized protein</fullName>
    </submittedName>
</protein>
<evidence type="ECO:0000313" key="3">
    <source>
        <dbReference type="Proteomes" id="UP001341281"/>
    </source>
</evidence>
<dbReference type="EMBL" id="CP144748">
    <property type="protein sequence ID" value="WVZ69884.1"/>
    <property type="molecule type" value="Genomic_DNA"/>
</dbReference>
<reference evidence="2 3" key="1">
    <citation type="submission" date="2024-02" db="EMBL/GenBank/DDBJ databases">
        <title>High-quality chromosome-scale genome assembly of Pensacola bahiagrass (Paspalum notatum Flugge var. saurae).</title>
        <authorList>
            <person name="Vega J.M."/>
            <person name="Podio M."/>
            <person name="Orjuela J."/>
            <person name="Siena L.A."/>
            <person name="Pessino S.C."/>
            <person name="Combes M.C."/>
            <person name="Mariac C."/>
            <person name="Albertini E."/>
            <person name="Pupilli F."/>
            <person name="Ortiz J.P.A."/>
            <person name="Leblanc O."/>
        </authorList>
    </citation>
    <scope>NUCLEOTIDE SEQUENCE [LARGE SCALE GENOMIC DNA]</scope>
    <source>
        <strain evidence="2">R1</strain>
        <tissue evidence="2">Leaf</tissue>
    </source>
</reference>
<evidence type="ECO:0000256" key="1">
    <source>
        <dbReference type="SAM" id="MobiDB-lite"/>
    </source>
</evidence>
<keyword evidence="3" id="KW-1185">Reference proteome</keyword>
<accession>A0AAQ3T9R0</accession>
<proteinExistence type="predicted"/>
<organism evidence="2 3">
    <name type="scientific">Paspalum notatum var. saurae</name>
    <dbReference type="NCBI Taxonomy" id="547442"/>
    <lineage>
        <taxon>Eukaryota</taxon>
        <taxon>Viridiplantae</taxon>
        <taxon>Streptophyta</taxon>
        <taxon>Embryophyta</taxon>
        <taxon>Tracheophyta</taxon>
        <taxon>Spermatophyta</taxon>
        <taxon>Magnoliopsida</taxon>
        <taxon>Liliopsida</taxon>
        <taxon>Poales</taxon>
        <taxon>Poaceae</taxon>
        <taxon>PACMAD clade</taxon>
        <taxon>Panicoideae</taxon>
        <taxon>Andropogonodae</taxon>
        <taxon>Paspaleae</taxon>
        <taxon>Paspalinae</taxon>
        <taxon>Paspalum</taxon>
    </lineage>
</organism>
<dbReference type="Proteomes" id="UP001341281">
    <property type="component" value="Chromosome 04"/>
</dbReference>
<name>A0AAQ3T9R0_PASNO</name>
<dbReference type="AlphaFoldDB" id="A0AAQ3T9R0"/>